<dbReference type="InterPro" id="IPR000073">
    <property type="entry name" value="AB_hydrolase_1"/>
</dbReference>
<dbReference type="Gene3D" id="3.40.50.1820">
    <property type="entry name" value="alpha/beta hydrolase"/>
    <property type="match status" value="1"/>
</dbReference>
<keyword evidence="3" id="KW-1185">Reference proteome</keyword>
<protein>
    <submittedName>
        <fullName evidence="2">Alpha/beta hydrolase</fullName>
    </submittedName>
</protein>
<dbReference type="RefSeq" id="WP_213555801.1">
    <property type="nucleotide sequence ID" value="NZ_JBHZDI010000223.1"/>
</dbReference>
<dbReference type="InterPro" id="IPR029058">
    <property type="entry name" value="AB_hydrolase_fold"/>
</dbReference>
<feature type="domain" description="AB hydrolase-1" evidence="1">
    <location>
        <begin position="6"/>
        <end position="224"/>
    </location>
</feature>
<dbReference type="EMBL" id="CP074371">
    <property type="protein sequence ID" value="QVI19770.1"/>
    <property type="molecule type" value="Genomic_DNA"/>
</dbReference>
<organism evidence="2 3">
    <name type="scientific">Nocardia tengchongensis</name>
    <dbReference type="NCBI Taxonomy" id="2055889"/>
    <lineage>
        <taxon>Bacteria</taxon>
        <taxon>Bacillati</taxon>
        <taxon>Actinomycetota</taxon>
        <taxon>Actinomycetes</taxon>
        <taxon>Mycobacteriales</taxon>
        <taxon>Nocardiaceae</taxon>
        <taxon>Nocardia</taxon>
    </lineage>
</organism>
<dbReference type="Proteomes" id="UP000683310">
    <property type="component" value="Chromosome"/>
</dbReference>
<keyword evidence="2" id="KW-0378">Hydrolase</keyword>
<proteinExistence type="predicted"/>
<dbReference type="GO" id="GO:0016787">
    <property type="term" value="F:hydrolase activity"/>
    <property type="evidence" value="ECO:0007669"/>
    <property type="project" value="UniProtKB-KW"/>
</dbReference>
<gene>
    <name evidence="2" type="ORF">KHQ06_26000</name>
</gene>
<dbReference type="PRINTS" id="PR00111">
    <property type="entry name" value="ABHYDROLASE"/>
</dbReference>
<evidence type="ECO:0000313" key="3">
    <source>
        <dbReference type="Proteomes" id="UP000683310"/>
    </source>
</evidence>
<dbReference type="InterPro" id="IPR050266">
    <property type="entry name" value="AB_hydrolase_sf"/>
</dbReference>
<dbReference type="Pfam" id="PF12697">
    <property type="entry name" value="Abhydrolase_6"/>
    <property type="match status" value="1"/>
</dbReference>
<evidence type="ECO:0000259" key="1">
    <source>
        <dbReference type="Pfam" id="PF12697"/>
    </source>
</evidence>
<accession>A0ABX8CML6</accession>
<evidence type="ECO:0000313" key="2">
    <source>
        <dbReference type="EMBL" id="QVI19770.1"/>
    </source>
</evidence>
<dbReference type="PANTHER" id="PTHR43798">
    <property type="entry name" value="MONOACYLGLYCEROL LIPASE"/>
    <property type="match status" value="1"/>
</dbReference>
<name>A0ABX8CML6_9NOCA</name>
<sequence>MTTTPILLIHGIRLSSACWGQVSEELAPGNPVLAIDLPGHGERRDERFTLPGAIETVRAGIDRLGGSALVVGHSLGGFTAMAAAAAHPDQVAGLVVAGATLTSGRPLATPFLLMHRLLSARPDGGKAFSERVFRRVLPPRVAADIARGGIATEVIPEVASALTTFDPLAALRAYPGPVRLINGGHDHFRLGEQRFLRASPDARLLVVPRSGHYLPLTHAALFADLVADFAASRSLVRLAAAGGHTG</sequence>
<dbReference type="SUPFAM" id="SSF53474">
    <property type="entry name" value="alpha/beta-Hydrolases"/>
    <property type="match status" value="1"/>
</dbReference>
<reference evidence="2 3" key="1">
    <citation type="submission" date="2021-04" db="EMBL/GenBank/DDBJ databases">
        <title>Nocardia tengchongensis.</title>
        <authorList>
            <person name="Zhuang k."/>
            <person name="Ran Y."/>
            <person name="Li W."/>
        </authorList>
    </citation>
    <scope>NUCLEOTIDE SEQUENCE [LARGE SCALE GENOMIC DNA]</scope>
    <source>
        <strain evidence="2 3">CFH S0057</strain>
    </source>
</reference>